<dbReference type="PANTHER" id="PTHR38537:SF8">
    <property type="entry name" value="FILAMIN-A"/>
    <property type="match status" value="1"/>
</dbReference>
<evidence type="ECO:0000256" key="4">
    <source>
        <dbReference type="SAM" id="MobiDB-lite"/>
    </source>
</evidence>
<feature type="domain" description="Ubiquitin-like" evidence="5">
    <location>
        <begin position="339"/>
        <end position="418"/>
    </location>
</feature>
<evidence type="ECO:0000259" key="5">
    <source>
        <dbReference type="PROSITE" id="PS50053"/>
    </source>
</evidence>
<dbReference type="InterPro" id="IPR017868">
    <property type="entry name" value="Filamin/ABP280_repeat-like"/>
</dbReference>
<comment type="similarity">
    <text evidence="1">Belongs to the filamin family.</text>
</comment>
<dbReference type="SUPFAM" id="SSF54236">
    <property type="entry name" value="Ubiquitin-like"/>
    <property type="match status" value="1"/>
</dbReference>
<dbReference type="Proteomes" id="UP000663832">
    <property type="component" value="Unassembled WGS sequence"/>
</dbReference>
<evidence type="ECO:0000256" key="2">
    <source>
        <dbReference type="ARBA" id="ARBA00022737"/>
    </source>
</evidence>
<dbReference type="Pfam" id="PF00630">
    <property type="entry name" value="Filamin"/>
    <property type="match status" value="1"/>
</dbReference>
<dbReference type="Gene3D" id="2.60.40.10">
    <property type="entry name" value="Immunoglobulins"/>
    <property type="match status" value="1"/>
</dbReference>
<evidence type="ECO:0000256" key="1">
    <source>
        <dbReference type="ARBA" id="ARBA00009238"/>
    </source>
</evidence>
<comment type="caution">
    <text evidence="6">The sequence shown here is derived from an EMBL/GenBank/DDBJ whole genome shotgun (WGS) entry which is preliminary data.</text>
</comment>
<organism evidence="6 8">
    <name type="scientific">Adineta steineri</name>
    <dbReference type="NCBI Taxonomy" id="433720"/>
    <lineage>
        <taxon>Eukaryota</taxon>
        <taxon>Metazoa</taxon>
        <taxon>Spiralia</taxon>
        <taxon>Gnathifera</taxon>
        <taxon>Rotifera</taxon>
        <taxon>Eurotatoria</taxon>
        <taxon>Bdelloidea</taxon>
        <taxon>Adinetida</taxon>
        <taxon>Adinetidae</taxon>
        <taxon>Adineta</taxon>
    </lineage>
</organism>
<gene>
    <name evidence="7" type="ORF">BJG266_LOCUS11998</name>
    <name evidence="6" type="ORF">QVE165_LOCUS9470</name>
</gene>
<dbReference type="InterPro" id="IPR013783">
    <property type="entry name" value="Ig-like_fold"/>
</dbReference>
<evidence type="ECO:0000313" key="7">
    <source>
        <dbReference type="EMBL" id="CAF0929418.1"/>
    </source>
</evidence>
<evidence type="ECO:0000313" key="6">
    <source>
        <dbReference type="EMBL" id="CAF0900907.1"/>
    </source>
</evidence>
<dbReference type="InterPro" id="IPR044801">
    <property type="entry name" value="Filamin"/>
</dbReference>
<dbReference type="InterPro" id="IPR014756">
    <property type="entry name" value="Ig_E-set"/>
</dbReference>
<dbReference type="GO" id="GO:0051015">
    <property type="term" value="F:actin filament binding"/>
    <property type="evidence" value="ECO:0007669"/>
    <property type="project" value="InterPro"/>
</dbReference>
<feature type="region of interest" description="Disordered" evidence="4">
    <location>
        <begin position="94"/>
        <end position="115"/>
    </location>
</feature>
<sequence length="420" mass="46884">MLPKIRRVSSILRNNNKSIQSTERLSNKSSSSSSKSTDDGHNVYIETLLYIVHVDDIDLPISTTDEITEEMYDGGDEQQLNSSNKLIRRMSKRTTASFNERHQTSNAPIYARPSFSFSNPLRRLNSILKPTDKGIQSQSTPKQTAKRSSSFTSHSRLQSQNNNNNDPEQPFPPPPPSLLYDNPISCTEQQTIIRAHGPGLTDGFINDNCHFDLNAPNTELQKLVIAIDGPSKADIQIEVIDTDIYRVFYTCETSGNYHISLTYDGEHINNSPYHLCLRAQSLQEQVVPPTLPPPINPPRAIIQPIEFYVNTPCIVTVRPTVTCAVFQAYIQAPQGNINLPITVHKSAKSDIVLKSEKEPTCGDLGNVLSEVFRIPLEEQLVYFRGQRLHHHNSSSSGRALSKYGIFSGNTVTLVGQRTVV</sequence>
<dbReference type="Gene3D" id="3.10.20.90">
    <property type="entry name" value="Phosphatidylinositol 3-kinase Catalytic Subunit, Chain A, domain 1"/>
    <property type="match status" value="1"/>
</dbReference>
<dbReference type="PROSITE" id="PS50053">
    <property type="entry name" value="UBIQUITIN_2"/>
    <property type="match status" value="1"/>
</dbReference>
<dbReference type="InterPro" id="IPR029071">
    <property type="entry name" value="Ubiquitin-like_domsf"/>
</dbReference>
<dbReference type="Proteomes" id="UP000663877">
    <property type="component" value="Unassembled WGS sequence"/>
</dbReference>
<feature type="compositionally biased region" description="Low complexity" evidence="4">
    <location>
        <begin position="159"/>
        <end position="168"/>
    </location>
</feature>
<dbReference type="AlphaFoldDB" id="A0A813ZNC2"/>
<keyword evidence="2" id="KW-0677">Repeat</keyword>
<reference evidence="6" key="1">
    <citation type="submission" date="2021-02" db="EMBL/GenBank/DDBJ databases">
        <authorList>
            <person name="Nowell W R."/>
        </authorList>
    </citation>
    <scope>NUCLEOTIDE SEQUENCE</scope>
</reference>
<dbReference type="PROSITE" id="PS50194">
    <property type="entry name" value="FILAMIN_REPEAT"/>
    <property type="match status" value="1"/>
</dbReference>
<dbReference type="InterPro" id="IPR000626">
    <property type="entry name" value="Ubiquitin-like_dom"/>
</dbReference>
<dbReference type="EMBL" id="CAJNOI010000045">
    <property type="protein sequence ID" value="CAF0929418.1"/>
    <property type="molecule type" value="Genomic_DNA"/>
</dbReference>
<dbReference type="EMBL" id="CAJNOM010000043">
    <property type="protein sequence ID" value="CAF0900907.1"/>
    <property type="molecule type" value="Genomic_DNA"/>
</dbReference>
<dbReference type="InterPro" id="IPR001298">
    <property type="entry name" value="Filamin/ABP280_rpt"/>
</dbReference>
<feature type="compositionally biased region" description="Polar residues" evidence="4">
    <location>
        <begin position="11"/>
        <end position="24"/>
    </location>
</feature>
<feature type="compositionally biased region" description="Polar residues" evidence="4">
    <location>
        <begin position="134"/>
        <end position="158"/>
    </location>
</feature>
<proteinExistence type="inferred from homology"/>
<feature type="region of interest" description="Disordered" evidence="4">
    <location>
        <begin position="130"/>
        <end position="183"/>
    </location>
</feature>
<evidence type="ECO:0000313" key="8">
    <source>
        <dbReference type="Proteomes" id="UP000663832"/>
    </source>
</evidence>
<accession>A0A813ZNC2</accession>
<dbReference type="OrthoDB" id="5334309at2759"/>
<protein>
    <recommendedName>
        <fullName evidence="5">Ubiquitin-like domain-containing protein</fullName>
    </recommendedName>
</protein>
<dbReference type="PANTHER" id="PTHR38537">
    <property type="entry name" value="JITTERBUG, ISOFORM N"/>
    <property type="match status" value="1"/>
</dbReference>
<keyword evidence="8" id="KW-1185">Reference proteome</keyword>
<dbReference type="GO" id="GO:0030036">
    <property type="term" value="P:actin cytoskeleton organization"/>
    <property type="evidence" value="ECO:0007669"/>
    <property type="project" value="InterPro"/>
</dbReference>
<feature type="region of interest" description="Disordered" evidence="4">
    <location>
        <begin position="1"/>
        <end position="38"/>
    </location>
</feature>
<name>A0A813ZNC2_9BILA</name>
<feature type="repeat" description="Filamin" evidence="3">
    <location>
        <begin position="185"/>
        <end position="277"/>
    </location>
</feature>
<dbReference type="SUPFAM" id="SSF81296">
    <property type="entry name" value="E set domains"/>
    <property type="match status" value="1"/>
</dbReference>
<dbReference type="SMART" id="SM00557">
    <property type="entry name" value="IG_FLMN"/>
    <property type="match status" value="1"/>
</dbReference>
<evidence type="ECO:0000256" key="3">
    <source>
        <dbReference type="PROSITE-ProRule" id="PRU00087"/>
    </source>
</evidence>